<feature type="transmembrane region" description="Helical" evidence="2">
    <location>
        <begin position="9"/>
        <end position="30"/>
    </location>
</feature>
<dbReference type="Proteomes" id="UP001595379">
    <property type="component" value="Unassembled WGS sequence"/>
</dbReference>
<reference evidence="4" key="1">
    <citation type="journal article" date="2019" name="Int. J. Syst. Evol. Microbiol.">
        <title>The Global Catalogue of Microorganisms (GCM) 10K type strain sequencing project: providing services to taxonomists for standard genome sequencing and annotation.</title>
        <authorList>
            <consortium name="The Broad Institute Genomics Platform"/>
            <consortium name="The Broad Institute Genome Sequencing Center for Infectious Disease"/>
            <person name="Wu L."/>
            <person name="Ma J."/>
        </authorList>
    </citation>
    <scope>NUCLEOTIDE SEQUENCE [LARGE SCALE GENOMIC DNA]</scope>
    <source>
        <strain evidence="4">KCTC 52487</strain>
    </source>
</reference>
<dbReference type="RefSeq" id="WP_343163644.1">
    <property type="nucleotide sequence ID" value="NZ_JBHRSV010000001.1"/>
</dbReference>
<dbReference type="PANTHER" id="PTHR31876">
    <property type="entry name" value="COV-LIKE PROTEIN 1"/>
    <property type="match status" value="1"/>
</dbReference>
<sequence>MFRWLRNSFLTGVVVALPVTVTIWLIYAFVNFVDQTVKPLIPERYNPESYLPFAIPGLGVVIAVIALTLLGALAANIFGRTLIDVGERILNTVPLVRNVYGAVKQIATTIFSDRQNSFKEVVLVEFPTKGSYAVGFVTAPARGEVKKGVGEDTIGIFVPTTPNPTSGFLLYTPRNRVTPLSMSVEEAAKLIISFGLVSPEMMGLSPDATAEAIAAEMTGKTPRGQGRGDAKPPADPSQSE</sequence>
<protein>
    <submittedName>
        <fullName evidence="3">DUF502 domain-containing protein</fullName>
    </submittedName>
</protein>
<dbReference type="Pfam" id="PF04367">
    <property type="entry name" value="DUF502"/>
    <property type="match status" value="1"/>
</dbReference>
<accession>A0ABV6ZT90</accession>
<keyword evidence="2" id="KW-0812">Transmembrane</keyword>
<evidence type="ECO:0000313" key="4">
    <source>
        <dbReference type="Proteomes" id="UP001595379"/>
    </source>
</evidence>
<keyword evidence="2" id="KW-1133">Transmembrane helix</keyword>
<evidence type="ECO:0000313" key="3">
    <source>
        <dbReference type="EMBL" id="MFC2924644.1"/>
    </source>
</evidence>
<keyword evidence="2" id="KW-0472">Membrane</keyword>
<dbReference type="PANTHER" id="PTHR31876:SF26">
    <property type="entry name" value="PROTEIN LIKE COV 2"/>
    <property type="match status" value="1"/>
</dbReference>
<organism evidence="3 4">
    <name type="scientific">Hyphobacterium vulgare</name>
    <dbReference type="NCBI Taxonomy" id="1736751"/>
    <lineage>
        <taxon>Bacteria</taxon>
        <taxon>Pseudomonadati</taxon>
        <taxon>Pseudomonadota</taxon>
        <taxon>Alphaproteobacteria</taxon>
        <taxon>Maricaulales</taxon>
        <taxon>Maricaulaceae</taxon>
        <taxon>Hyphobacterium</taxon>
    </lineage>
</organism>
<dbReference type="EMBL" id="JBHRSV010000001">
    <property type="protein sequence ID" value="MFC2924644.1"/>
    <property type="molecule type" value="Genomic_DNA"/>
</dbReference>
<name>A0ABV6ZT90_9PROT</name>
<feature type="region of interest" description="Disordered" evidence="1">
    <location>
        <begin position="209"/>
        <end position="240"/>
    </location>
</feature>
<proteinExistence type="predicted"/>
<dbReference type="InterPro" id="IPR007462">
    <property type="entry name" value="COV1-like"/>
</dbReference>
<evidence type="ECO:0000256" key="2">
    <source>
        <dbReference type="SAM" id="Phobius"/>
    </source>
</evidence>
<feature type="transmembrane region" description="Helical" evidence="2">
    <location>
        <begin position="50"/>
        <end position="78"/>
    </location>
</feature>
<comment type="caution">
    <text evidence="3">The sequence shown here is derived from an EMBL/GenBank/DDBJ whole genome shotgun (WGS) entry which is preliminary data.</text>
</comment>
<keyword evidence="4" id="KW-1185">Reference proteome</keyword>
<evidence type="ECO:0000256" key="1">
    <source>
        <dbReference type="SAM" id="MobiDB-lite"/>
    </source>
</evidence>
<gene>
    <name evidence="3" type="ORF">ACFOOR_00830</name>
</gene>